<accession>A0A832G866</accession>
<gene>
    <name evidence="2" type="ORF">ENS56_13370</name>
</gene>
<evidence type="ECO:0000313" key="2">
    <source>
        <dbReference type="EMBL" id="HGT49020.1"/>
    </source>
</evidence>
<protein>
    <submittedName>
        <fullName evidence="2">BrxA/BrxB family bacilliredoxin</fullName>
    </submittedName>
</protein>
<dbReference type="Pfam" id="PF06491">
    <property type="entry name" value="Disulph_isomer"/>
    <property type="match status" value="1"/>
</dbReference>
<comment type="caution">
    <text evidence="2">The sequence shown here is derived from an EMBL/GenBank/DDBJ whole genome shotgun (WGS) entry which is preliminary data.</text>
</comment>
<dbReference type="PANTHER" id="PTHR40052">
    <property type="entry name" value="UPF0403 PROTEIN YQIW-RELATED"/>
    <property type="match status" value="1"/>
</dbReference>
<sequence>MFNISSRPPMYDQDAVQPMRDELIAVGFTELLTPEQVDEAINVKDDKTVLVMINSVCGCAAGSARPGVSLALQNDVIPDKLYTGFAGQERDAVDRIRQYIKGFPPSSPSVALFKNGELLYFMRRMDIEGYSAEQIAKTLIQVFNKYCGAKGPSITPEQFAQVQYAKQCGSKIPLFKA</sequence>
<proteinExistence type="inferred from homology"/>
<reference evidence="2" key="1">
    <citation type="journal article" date="2020" name="mSystems">
        <title>Genome- and Community-Level Interaction Insights into Carbon Utilization and Element Cycling Functions of Hydrothermarchaeota in Hydrothermal Sediment.</title>
        <authorList>
            <person name="Zhou Z."/>
            <person name="Liu Y."/>
            <person name="Xu W."/>
            <person name="Pan J."/>
            <person name="Luo Z.H."/>
            <person name="Li M."/>
        </authorList>
    </citation>
    <scope>NUCLEOTIDE SEQUENCE [LARGE SCALE GENOMIC DNA]</scope>
    <source>
        <strain evidence="2">SpSt-500</strain>
    </source>
</reference>
<evidence type="ECO:0000256" key="1">
    <source>
        <dbReference type="ARBA" id="ARBA00038305"/>
    </source>
</evidence>
<dbReference type="Gene3D" id="3.40.30.10">
    <property type="entry name" value="Glutaredoxin"/>
    <property type="match status" value="1"/>
</dbReference>
<name>A0A832G866_9BACT</name>
<dbReference type="PANTHER" id="PTHR40052:SF2">
    <property type="entry name" value="BACILLIREDOXIN BRXA"/>
    <property type="match status" value="1"/>
</dbReference>
<comment type="similarity">
    <text evidence="1">Belongs to the bacilliredoxin family.</text>
</comment>
<dbReference type="NCBIfam" id="TIGR04191">
    <property type="entry name" value="YphP_YqiW"/>
    <property type="match status" value="1"/>
</dbReference>
<dbReference type="EMBL" id="DSVI01000024">
    <property type="protein sequence ID" value="HGT49020.1"/>
    <property type="molecule type" value="Genomic_DNA"/>
</dbReference>
<organism evidence="2">
    <name type="scientific">Ignavibacterium album</name>
    <dbReference type="NCBI Taxonomy" id="591197"/>
    <lineage>
        <taxon>Bacteria</taxon>
        <taxon>Pseudomonadati</taxon>
        <taxon>Ignavibacteriota</taxon>
        <taxon>Ignavibacteria</taxon>
        <taxon>Ignavibacteriales</taxon>
        <taxon>Ignavibacteriaceae</taxon>
        <taxon>Ignavibacterium</taxon>
    </lineage>
</organism>
<dbReference type="AlphaFoldDB" id="A0A832G866"/>
<dbReference type="InterPro" id="IPR009474">
    <property type="entry name" value="BrxB/BrxA"/>
</dbReference>